<evidence type="ECO:0000259" key="1">
    <source>
        <dbReference type="Pfam" id="PF01370"/>
    </source>
</evidence>
<accession>A0A8J3GBB1</accession>
<feature type="domain" description="NAD-dependent epimerase/dehydratase" evidence="1">
    <location>
        <begin position="29"/>
        <end position="196"/>
    </location>
</feature>
<dbReference type="Proteomes" id="UP000598271">
    <property type="component" value="Unassembled WGS sequence"/>
</dbReference>
<dbReference type="Gene3D" id="3.40.50.720">
    <property type="entry name" value="NAD(P)-binding Rossmann-like Domain"/>
    <property type="match status" value="1"/>
</dbReference>
<dbReference type="SUPFAM" id="SSF51735">
    <property type="entry name" value="NAD(P)-binding Rossmann-fold domains"/>
    <property type="match status" value="1"/>
</dbReference>
<sequence>MNDLQKRYEALLQPSPELVADISRIEGDILLLGAGGKMGPALAKLARKAADESGVEKRIIAVSRFSEPGLAEELNEAGVETIRADLLDDSQLQSLPMVKNVLYLAGTKFGTTGNESHTWAMNSYLPGRVAEKFKDANIVVFSTGNVYPLTPIAMGGATEDLAPEPLGEYAQSCLGRERIFEYHSQKHGTPLLIYRLNYANDVTYGVLLELAKSVIAQKPIDLRMGMVNVIWQGDANEIAIRSLLHCSRPAKVLNVTGPEQLSVRWIAEQFGELAGTPPIFAHEEQPTALLSNAAECVALFGYPRTNPKQMVGLIYDWLVQGGKTINKATHFQERSGKF</sequence>
<keyword evidence="3" id="KW-1185">Reference proteome</keyword>
<dbReference type="EMBL" id="BMXF01000013">
    <property type="protein sequence ID" value="GHB89246.1"/>
    <property type="molecule type" value="Genomic_DNA"/>
</dbReference>
<dbReference type="Pfam" id="PF01370">
    <property type="entry name" value="Epimerase"/>
    <property type="match status" value="1"/>
</dbReference>
<dbReference type="AlphaFoldDB" id="A0A8J3GBB1"/>
<gene>
    <name evidence="2" type="ORF">GCM10007390_51640</name>
</gene>
<proteinExistence type="predicted"/>
<name>A0A8J3GBB1_9BACT</name>
<evidence type="ECO:0000313" key="2">
    <source>
        <dbReference type="EMBL" id="GHB89246.1"/>
    </source>
</evidence>
<dbReference type="InterPro" id="IPR036291">
    <property type="entry name" value="NAD(P)-bd_dom_sf"/>
</dbReference>
<protein>
    <submittedName>
        <fullName evidence="2">Epimerase</fullName>
    </submittedName>
</protein>
<organism evidence="2 3">
    <name type="scientific">Persicitalea jodogahamensis</name>
    <dbReference type="NCBI Taxonomy" id="402147"/>
    <lineage>
        <taxon>Bacteria</taxon>
        <taxon>Pseudomonadati</taxon>
        <taxon>Bacteroidota</taxon>
        <taxon>Cytophagia</taxon>
        <taxon>Cytophagales</taxon>
        <taxon>Spirosomataceae</taxon>
        <taxon>Persicitalea</taxon>
    </lineage>
</organism>
<dbReference type="RefSeq" id="WP_189569353.1">
    <property type="nucleotide sequence ID" value="NZ_BMXF01000013.1"/>
</dbReference>
<dbReference type="InterPro" id="IPR001509">
    <property type="entry name" value="Epimerase_deHydtase"/>
</dbReference>
<reference evidence="2 3" key="1">
    <citation type="journal article" date="2014" name="Int. J. Syst. Evol. Microbiol.">
        <title>Complete genome sequence of Corynebacterium casei LMG S-19264T (=DSM 44701T), isolated from a smear-ripened cheese.</title>
        <authorList>
            <consortium name="US DOE Joint Genome Institute (JGI-PGF)"/>
            <person name="Walter F."/>
            <person name="Albersmeier A."/>
            <person name="Kalinowski J."/>
            <person name="Ruckert C."/>
        </authorList>
    </citation>
    <scope>NUCLEOTIDE SEQUENCE [LARGE SCALE GENOMIC DNA]</scope>
    <source>
        <strain evidence="2 3">KCTC 12866</strain>
    </source>
</reference>
<comment type="caution">
    <text evidence="2">The sequence shown here is derived from an EMBL/GenBank/DDBJ whole genome shotgun (WGS) entry which is preliminary data.</text>
</comment>
<evidence type="ECO:0000313" key="3">
    <source>
        <dbReference type="Proteomes" id="UP000598271"/>
    </source>
</evidence>